<protein>
    <submittedName>
        <fullName evidence="2">Uncharacterized protein</fullName>
    </submittedName>
</protein>
<reference evidence="2 3" key="1">
    <citation type="submission" date="2017-10" db="EMBL/GenBank/DDBJ databases">
        <title>Comparative genomics in systemic dimorphic fungi from Ajellomycetaceae.</title>
        <authorList>
            <person name="Munoz J.F."/>
            <person name="Mcewen J.G."/>
            <person name="Clay O.K."/>
            <person name="Cuomo C.A."/>
        </authorList>
    </citation>
    <scope>NUCLEOTIDE SEQUENCE [LARGE SCALE GENOMIC DNA]</scope>
    <source>
        <strain evidence="2 3">UAMH7299</strain>
    </source>
</reference>
<evidence type="ECO:0000313" key="2">
    <source>
        <dbReference type="EMBL" id="PGG96296.1"/>
    </source>
</evidence>
<accession>A0A2B7WI60</accession>
<dbReference type="EMBL" id="PDNA01000368">
    <property type="protein sequence ID" value="PGG96296.1"/>
    <property type="molecule type" value="Genomic_DNA"/>
</dbReference>
<keyword evidence="3" id="KW-1185">Reference proteome</keyword>
<organism evidence="2 3">
    <name type="scientific">Polytolypa hystricis (strain UAMH7299)</name>
    <dbReference type="NCBI Taxonomy" id="1447883"/>
    <lineage>
        <taxon>Eukaryota</taxon>
        <taxon>Fungi</taxon>
        <taxon>Dikarya</taxon>
        <taxon>Ascomycota</taxon>
        <taxon>Pezizomycotina</taxon>
        <taxon>Eurotiomycetes</taxon>
        <taxon>Eurotiomycetidae</taxon>
        <taxon>Onygenales</taxon>
        <taxon>Onygenales incertae sedis</taxon>
        <taxon>Polytolypa</taxon>
    </lineage>
</organism>
<feature type="compositionally biased region" description="Low complexity" evidence="1">
    <location>
        <begin position="9"/>
        <end position="18"/>
    </location>
</feature>
<feature type="compositionally biased region" description="Basic and acidic residues" evidence="1">
    <location>
        <begin position="21"/>
        <end position="32"/>
    </location>
</feature>
<dbReference type="Proteomes" id="UP000224634">
    <property type="component" value="Unassembled WGS sequence"/>
</dbReference>
<dbReference type="AlphaFoldDB" id="A0A2B7WI60"/>
<comment type="caution">
    <text evidence="2">The sequence shown here is derived from an EMBL/GenBank/DDBJ whole genome shotgun (WGS) entry which is preliminary data.</text>
</comment>
<feature type="region of interest" description="Disordered" evidence="1">
    <location>
        <begin position="1"/>
        <end position="48"/>
    </location>
</feature>
<name>A0A2B7WI60_POLH7</name>
<sequence length="179" mass="20367">MKVGRYPSRSKFSLTSSSRIDNTKSRHLDLIEKNQYPPPPPPTHLIPRDAMEIPEPIQLDEESKEELERLVENPDYSGIIRKPGPPGSQILKVHGSHVEKIKKQLGLQGVLGILFRHDEPGRMGNPKATIIRVTFTDNPRPVSIAHDSKSPQRAFQFDHAYKVPRMAWTTDEVYLLALY</sequence>
<proteinExistence type="predicted"/>
<evidence type="ECO:0000313" key="3">
    <source>
        <dbReference type="Proteomes" id="UP000224634"/>
    </source>
</evidence>
<evidence type="ECO:0000256" key="1">
    <source>
        <dbReference type="SAM" id="MobiDB-lite"/>
    </source>
</evidence>
<gene>
    <name evidence="2" type="ORF">AJ80_09844</name>
</gene>